<keyword evidence="5" id="KW-0472">Membrane</keyword>
<evidence type="ECO:0000256" key="3">
    <source>
        <dbReference type="ARBA" id="ARBA00023157"/>
    </source>
</evidence>
<dbReference type="EMBL" id="LR134182">
    <property type="protein sequence ID" value="VEB45575.1"/>
    <property type="molecule type" value="Genomic_DNA"/>
</dbReference>
<dbReference type="PROSITE" id="PS00409">
    <property type="entry name" value="PROKAR_NTER_METHYL"/>
    <property type="match status" value="1"/>
</dbReference>
<accession>A0A3S5DLY7</accession>
<feature type="transmembrane region" description="Helical" evidence="5">
    <location>
        <begin position="12"/>
        <end position="33"/>
    </location>
</feature>
<dbReference type="SUPFAM" id="SSF54523">
    <property type="entry name" value="Pili subunits"/>
    <property type="match status" value="1"/>
</dbReference>
<keyword evidence="4" id="KW-0281">Fimbrium</keyword>
<keyword evidence="3" id="KW-1015">Disulfide bond</keyword>
<evidence type="ECO:0000256" key="1">
    <source>
        <dbReference type="ARBA" id="ARBA00005233"/>
    </source>
</evidence>
<evidence type="ECO:0000256" key="2">
    <source>
        <dbReference type="ARBA" id="ARBA00022481"/>
    </source>
</evidence>
<dbReference type="GO" id="GO:0043107">
    <property type="term" value="P:type IV pilus-dependent motility"/>
    <property type="evidence" value="ECO:0007669"/>
    <property type="project" value="TreeGrafter"/>
</dbReference>
<evidence type="ECO:0000256" key="4">
    <source>
        <dbReference type="RuleBase" id="RU000389"/>
    </source>
</evidence>
<dbReference type="GO" id="GO:0044096">
    <property type="term" value="C:type IV pilus"/>
    <property type="evidence" value="ECO:0007669"/>
    <property type="project" value="TreeGrafter"/>
</dbReference>
<sequence length="170" mass="17757">MQSRIEQGGFTLIELMIVVAIVGVLAALAIPVYQDYVRRARVTEGLGLADAAKTAIGEYYSSKNAYAGTGTAPYNSAYGLAGAASITGNAVSQVAVLASGVIQITYNSTVSSARCSIWCRRRIRHDDMACTYTGSGTTAIAAARNCRPTGCRPPAGSESRRARRLAGACV</sequence>
<evidence type="ECO:0000256" key="5">
    <source>
        <dbReference type="SAM" id="Phobius"/>
    </source>
</evidence>
<dbReference type="Pfam" id="PF07963">
    <property type="entry name" value="N_methyl"/>
    <property type="match status" value="1"/>
</dbReference>
<name>A0A3S5DLY7_CHRVL</name>
<organism evidence="6 7">
    <name type="scientific">Chromobacterium violaceum</name>
    <dbReference type="NCBI Taxonomy" id="536"/>
    <lineage>
        <taxon>Bacteria</taxon>
        <taxon>Pseudomonadati</taxon>
        <taxon>Pseudomonadota</taxon>
        <taxon>Betaproteobacteria</taxon>
        <taxon>Neisseriales</taxon>
        <taxon>Chromobacteriaceae</taxon>
        <taxon>Chromobacterium</taxon>
    </lineage>
</organism>
<comment type="similarity">
    <text evidence="1 4">Belongs to the N-Me-Phe pilin family.</text>
</comment>
<dbReference type="GO" id="GO:0007155">
    <property type="term" value="P:cell adhesion"/>
    <property type="evidence" value="ECO:0007669"/>
    <property type="project" value="InterPro"/>
</dbReference>
<keyword evidence="5" id="KW-1133">Transmembrane helix</keyword>
<dbReference type="InterPro" id="IPR045584">
    <property type="entry name" value="Pilin-like"/>
</dbReference>
<keyword evidence="5" id="KW-0812">Transmembrane</keyword>
<reference evidence="6 7" key="1">
    <citation type="submission" date="2018-12" db="EMBL/GenBank/DDBJ databases">
        <authorList>
            <consortium name="Pathogen Informatics"/>
        </authorList>
    </citation>
    <scope>NUCLEOTIDE SEQUENCE [LARGE SCALE GENOMIC DNA]</scope>
    <source>
        <strain evidence="6 7">NCTC9695</strain>
    </source>
</reference>
<dbReference type="Gene3D" id="3.30.700.10">
    <property type="entry name" value="Glycoprotein, Type 4 Pilin"/>
    <property type="match status" value="1"/>
</dbReference>
<dbReference type="AlphaFoldDB" id="A0A3S5DLY7"/>
<gene>
    <name evidence="6" type="primary">pilE</name>
    <name evidence="6" type="ORF">NCTC9695_06100</name>
</gene>
<evidence type="ECO:0000313" key="7">
    <source>
        <dbReference type="Proteomes" id="UP000275777"/>
    </source>
</evidence>
<protein>
    <submittedName>
        <fullName evidence="6">Pilin</fullName>
    </submittedName>
</protein>
<dbReference type="InterPro" id="IPR012902">
    <property type="entry name" value="N_methyl_site"/>
</dbReference>
<dbReference type="InterPro" id="IPR001082">
    <property type="entry name" value="Pilin"/>
</dbReference>
<dbReference type="PANTHER" id="PTHR30093">
    <property type="entry name" value="GENERAL SECRETION PATHWAY PROTEIN G"/>
    <property type="match status" value="1"/>
</dbReference>
<dbReference type="PANTHER" id="PTHR30093:SF34">
    <property type="entry name" value="PREPILIN PEPTIDASE-DEPENDENT PROTEIN D"/>
    <property type="match status" value="1"/>
</dbReference>
<keyword evidence="2" id="KW-0488">Methylation</keyword>
<dbReference type="Proteomes" id="UP000275777">
    <property type="component" value="Chromosome"/>
</dbReference>
<evidence type="ECO:0000313" key="6">
    <source>
        <dbReference type="EMBL" id="VEB45575.1"/>
    </source>
</evidence>
<proteinExistence type="inferred from homology"/>
<dbReference type="NCBIfam" id="TIGR02532">
    <property type="entry name" value="IV_pilin_GFxxxE"/>
    <property type="match status" value="1"/>
</dbReference>
<dbReference type="Pfam" id="PF00114">
    <property type="entry name" value="Pilin"/>
    <property type="match status" value="1"/>
</dbReference>